<organism evidence="2 3">
    <name type="scientific">Arachidicoccus rhizosphaerae</name>
    <dbReference type="NCBI Taxonomy" id="551991"/>
    <lineage>
        <taxon>Bacteria</taxon>
        <taxon>Pseudomonadati</taxon>
        <taxon>Bacteroidota</taxon>
        <taxon>Chitinophagia</taxon>
        <taxon>Chitinophagales</taxon>
        <taxon>Chitinophagaceae</taxon>
        <taxon>Arachidicoccus</taxon>
    </lineage>
</organism>
<dbReference type="InterPro" id="IPR010996">
    <property type="entry name" value="HHH_MUS81"/>
</dbReference>
<dbReference type="FunFam" id="3.20.20.140:FF:000047">
    <property type="entry name" value="PHP domain-containing protein"/>
    <property type="match status" value="1"/>
</dbReference>
<dbReference type="Pfam" id="PF14520">
    <property type="entry name" value="HHH_5"/>
    <property type="match status" value="1"/>
</dbReference>
<dbReference type="Pfam" id="PF02811">
    <property type="entry name" value="PHP"/>
    <property type="match status" value="1"/>
</dbReference>
<dbReference type="InterPro" id="IPR047967">
    <property type="entry name" value="PolX_PHP"/>
</dbReference>
<dbReference type="InterPro" id="IPR003141">
    <property type="entry name" value="Pol/His_phosphatase_N"/>
</dbReference>
<dbReference type="PIRSF" id="PIRSF005047">
    <property type="entry name" value="UCP005047_YshC"/>
    <property type="match status" value="1"/>
</dbReference>
<evidence type="ECO:0000313" key="2">
    <source>
        <dbReference type="EMBL" id="SEA19294.1"/>
    </source>
</evidence>
<dbReference type="InterPro" id="IPR004013">
    <property type="entry name" value="PHP_dom"/>
</dbReference>
<dbReference type="InterPro" id="IPR016195">
    <property type="entry name" value="Pol/histidinol_Pase-like"/>
</dbReference>
<gene>
    <name evidence="2" type="ORF">SAMN05192529_11052</name>
</gene>
<accession>A0A1H3Z7E1</accession>
<dbReference type="RefSeq" id="WP_091397496.1">
    <property type="nucleotide sequence ID" value="NZ_FNQY01000010.1"/>
</dbReference>
<sequence>MTNKEISHQFKLLASLMELHQESPFKIRTYQNAVRTIEKFARPFKDMTPQEMLEIPGIGSAVGQKTSELLTTGHIKVLDQFIEKTPSGIIEMLGVKGLGPKKIEIIWRELGIENLGELLYACEENRLMLLKGFGQKTQDNIKAAILFFQDQKGQFLYAQVESLAHELDQMLKTASTENGQPANRIQMAGQFIRQLPVIEKLEWVTTLNETELRAVFTNPDVKKLYPAAAFIRTEDPGNPSLAWLEIHSDKLPDLSFTLMSTEQSKGVTCGEDSPIEHRMNQQAFLQNGSPAFIEAVLRKYAKPSFSDWYTQNGTFTPADLFKKLGIHFIPVPQREFPQILEKASKEILPPPIQTSDIKGIIHCHSRYSDGGQTLKEMALAAKEKGFEYLMISDHSKSAGYAGGLQPDRIVEQHAEIDQLNEQLAPFKIFKSIESDILRHGDLDYPPEILQSFDLVIASVHSVLKMDQNDATARLIKAIEHPFTHILGHMTGRLLLSRQGYPLDMEKILDACKQNNVVIELNANPRRLDIDWRHIGQALDRGIRISIDPDAHSIAGLDDIRYGVLVAQKAGVTPAQNLSSFSLQQMEQYISKNKIKINISFAGG</sequence>
<name>A0A1H3Z7E1_9BACT</name>
<dbReference type="InterPro" id="IPR027421">
    <property type="entry name" value="DNA_pol_lamdba_lyase_dom_sf"/>
</dbReference>
<dbReference type="AlphaFoldDB" id="A0A1H3Z7E1"/>
<keyword evidence="3" id="KW-1185">Reference proteome</keyword>
<dbReference type="Gene3D" id="1.10.150.20">
    <property type="entry name" value="5' to 3' exonuclease, C-terminal subdomain"/>
    <property type="match status" value="1"/>
</dbReference>
<reference evidence="2 3" key="1">
    <citation type="submission" date="2016-10" db="EMBL/GenBank/DDBJ databases">
        <authorList>
            <person name="de Groot N.N."/>
        </authorList>
    </citation>
    <scope>NUCLEOTIDE SEQUENCE [LARGE SCALE GENOMIC DNA]</scope>
    <source>
        <strain evidence="2 3">Vu-144</strain>
    </source>
</reference>
<dbReference type="PANTHER" id="PTHR36928:SF1">
    <property type="entry name" value="PHOSPHATASE YCDX-RELATED"/>
    <property type="match status" value="1"/>
</dbReference>
<dbReference type="EMBL" id="FNQY01000010">
    <property type="protein sequence ID" value="SEA19294.1"/>
    <property type="molecule type" value="Genomic_DNA"/>
</dbReference>
<dbReference type="GO" id="GO:0008270">
    <property type="term" value="F:zinc ion binding"/>
    <property type="evidence" value="ECO:0007669"/>
    <property type="project" value="TreeGrafter"/>
</dbReference>
<dbReference type="STRING" id="551991.SAMN05192529_11052"/>
<proteinExistence type="predicted"/>
<dbReference type="SUPFAM" id="SSF89550">
    <property type="entry name" value="PHP domain-like"/>
    <property type="match status" value="1"/>
</dbReference>
<dbReference type="PANTHER" id="PTHR36928">
    <property type="entry name" value="PHOSPHATASE YCDX-RELATED"/>
    <property type="match status" value="1"/>
</dbReference>
<evidence type="ECO:0000259" key="1">
    <source>
        <dbReference type="SMART" id="SM00481"/>
    </source>
</evidence>
<dbReference type="Gene3D" id="3.20.20.140">
    <property type="entry name" value="Metal-dependent hydrolases"/>
    <property type="match status" value="1"/>
</dbReference>
<dbReference type="Gene3D" id="1.10.150.110">
    <property type="entry name" value="DNA polymerase beta, N-terminal domain-like"/>
    <property type="match status" value="1"/>
</dbReference>
<dbReference type="Proteomes" id="UP000199041">
    <property type="component" value="Unassembled WGS sequence"/>
</dbReference>
<protein>
    <submittedName>
        <fullName evidence="2">DNA polymerase (Family 10)</fullName>
    </submittedName>
</protein>
<dbReference type="GO" id="GO:0005829">
    <property type="term" value="C:cytosol"/>
    <property type="evidence" value="ECO:0007669"/>
    <property type="project" value="TreeGrafter"/>
</dbReference>
<dbReference type="OrthoDB" id="9808747at2"/>
<dbReference type="SMART" id="SM00481">
    <property type="entry name" value="POLIIIAc"/>
    <property type="match status" value="1"/>
</dbReference>
<evidence type="ECO:0000313" key="3">
    <source>
        <dbReference type="Proteomes" id="UP000199041"/>
    </source>
</evidence>
<dbReference type="GO" id="GO:0042578">
    <property type="term" value="F:phosphoric ester hydrolase activity"/>
    <property type="evidence" value="ECO:0007669"/>
    <property type="project" value="TreeGrafter"/>
</dbReference>
<dbReference type="InterPro" id="IPR022311">
    <property type="entry name" value="PolX-like"/>
</dbReference>
<dbReference type="CDD" id="cd07436">
    <property type="entry name" value="PHP_PolX"/>
    <property type="match status" value="1"/>
</dbReference>
<dbReference type="SUPFAM" id="SSF47802">
    <property type="entry name" value="DNA polymerase beta, N-terminal domain-like"/>
    <property type="match status" value="1"/>
</dbReference>
<dbReference type="InterPro" id="IPR050243">
    <property type="entry name" value="PHP_phosphatase"/>
</dbReference>
<dbReference type="Pfam" id="PF14716">
    <property type="entry name" value="HHH_8"/>
    <property type="match status" value="1"/>
</dbReference>
<feature type="domain" description="Polymerase/histidinol phosphatase N-terminal" evidence="1">
    <location>
        <begin position="359"/>
        <end position="438"/>
    </location>
</feature>